<proteinExistence type="predicted"/>
<sequence length="179" mass="20372">MKRVLMLCLVAFGMSMPAKAQCPINEILTTKEPQAIATLIEANTDCIRQALTQNPEYQNFRVYVDYLYNTSTPWIFHTNLEKEKLFQDFYATWGQAYPSMSSPAPAAPEFYAAIKEMVATDPAYFAQRKETKIPIKYQQWLYVKNLVAKYGERNIMLLANATAKIANLATPSYSVFVAN</sequence>
<feature type="signal peptide" evidence="1">
    <location>
        <begin position="1"/>
        <end position="20"/>
    </location>
</feature>
<feature type="chain" id="PRO_5047281401" evidence="1">
    <location>
        <begin position="21"/>
        <end position="179"/>
    </location>
</feature>
<evidence type="ECO:0000313" key="2">
    <source>
        <dbReference type="EMBL" id="GAA4088609.1"/>
    </source>
</evidence>
<organism evidence="2 3">
    <name type="scientific">Mucilaginibacter panaciglaebae</name>
    <dbReference type="NCBI Taxonomy" id="502331"/>
    <lineage>
        <taxon>Bacteria</taxon>
        <taxon>Pseudomonadati</taxon>
        <taxon>Bacteroidota</taxon>
        <taxon>Sphingobacteriia</taxon>
        <taxon>Sphingobacteriales</taxon>
        <taxon>Sphingobacteriaceae</taxon>
        <taxon>Mucilaginibacter</taxon>
    </lineage>
</organism>
<accession>A0ABP7WGM4</accession>
<keyword evidence="3" id="KW-1185">Reference proteome</keyword>
<evidence type="ECO:0000313" key="3">
    <source>
        <dbReference type="Proteomes" id="UP001500841"/>
    </source>
</evidence>
<keyword evidence="1" id="KW-0732">Signal</keyword>
<dbReference type="RefSeq" id="WP_345101093.1">
    <property type="nucleotide sequence ID" value="NZ_BAABCV010000002.1"/>
</dbReference>
<reference evidence="3" key="1">
    <citation type="journal article" date="2019" name="Int. J. Syst. Evol. Microbiol.">
        <title>The Global Catalogue of Microorganisms (GCM) 10K type strain sequencing project: providing services to taxonomists for standard genome sequencing and annotation.</title>
        <authorList>
            <consortium name="The Broad Institute Genomics Platform"/>
            <consortium name="The Broad Institute Genome Sequencing Center for Infectious Disease"/>
            <person name="Wu L."/>
            <person name="Ma J."/>
        </authorList>
    </citation>
    <scope>NUCLEOTIDE SEQUENCE [LARGE SCALE GENOMIC DNA]</scope>
    <source>
        <strain evidence="3">JCM 17085</strain>
    </source>
</reference>
<gene>
    <name evidence="2" type="ORF">GCM10022392_07320</name>
</gene>
<comment type="caution">
    <text evidence="2">The sequence shown here is derived from an EMBL/GenBank/DDBJ whole genome shotgun (WGS) entry which is preliminary data.</text>
</comment>
<name>A0ABP7WGM4_9SPHI</name>
<protein>
    <submittedName>
        <fullName evidence="2">Uncharacterized protein</fullName>
    </submittedName>
</protein>
<dbReference type="Proteomes" id="UP001500841">
    <property type="component" value="Unassembled WGS sequence"/>
</dbReference>
<evidence type="ECO:0000256" key="1">
    <source>
        <dbReference type="SAM" id="SignalP"/>
    </source>
</evidence>
<dbReference type="EMBL" id="BAABCV010000002">
    <property type="protein sequence ID" value="GAA4088609.1"/>
    <property type="molecule type" value="Genomic_DNA"/>
</dbReference>